<comment type="caution">
    <text evidence="15">The sequence shown here is derived from an EMBL/GenBank/DDBJ whole genome shotgun (WGS) entry which is preliminary data.</text>
</comment>
<dbReference type="PANTHER" id="PTHR33843">
    <property type="entry name" value="ASCORBATE-SPECIFIC PTS SYSTEM EIIC COMPONENT"/>
    <property type="match status" value="1"/>
</dbReference>
<dbReference type="Proteomes" id="UP000318834">
    <property type="component" value="Unassembled WGS sequence"/>
</dbReference>
<dbReference type="EMBL" id="VBAP01000031">
    <property type="protein sequence ID" value="TMI76047.1"/>
    <property type="molecule type" value="Genomic_DNA"/>
</dbReference>
<evidence type="ECO:0000256" key="3">
    <source>
        <dbReference type="ARBA" id="ARBA00022448"/>
    </source>
</evidence>
<reference evidence="15 16" key="1">
    <citation type="journal article" date="2019" name="Nat. Microbiol.">
        <title>Mediterranean grassland soil C-N compound turnover is dependent on rainfall and depth, and is mediated by genomically divergent microorganisms.</title>
        <authorList>
            <person name="Diamond S."/>
            <person name="Andeer P.F."/>
            <person name="Li Z."/>
            <person name="Crits-Christoph A."/>
            <person name="Burstein D."/>
            <person name="Anantharaman K."/>
            <person name="Lane K.R."/>
            <person name="Thomas B.C."/>
            <person name="Pan C."/>
            <person name="Northen T.R."/>
            <person name="Banfield J.F."/>
        </authorList>
    </citation>
    <scope>NUCLEOTIDE SEQUENCE [LARGE SCALE GENOMIC DNA]</scope>
    <source>
        <strain evidence="15">NP_8</strain>
    </source>
</reference>
<evidence type="ECO:0000256" key="8">
    <source>
        <dbReference type="ARBA" id="ARBA00022989"/>
    </source>
</evidence>
<name>A0A537IXR8_9BACT</name>
<evidence type="ECO:0000256" key="4">
    <source>
        <dbReference type="ARBA" id="ARBA00022475"/>
    </source>
</evidence>
<feature type="transmembrane region" description="Helical" evidence="14">
    <location>
        <begin position="138"/>
        <end position="171"/>
    </location>
</feature>
<evidence type="ECO:0000256" key="12">
    <source>
        <dbReference type="ARBA" id="ARBA00039702"/>
    </source>
</evidence>
<dbReference type="NCBIfam" id="NF009553">
    <property type="entry name" value="PRK12997.1-5"/>
    <property type="match status" value="1"/>
</dbReference>
<evidence type="ECO:0000256" key="1">
    <source>
        <dbReference type="ARBA" id="ARBA00004651"/>
    </source>
</evidence>
<comment type="subunit">
    <text evidence="2">Homodimer.</text>
</comment>
<dbReference type="PANTHER" id="PTHR33843:SF4">
    <property type="entry name" value="ASCORBATE-SPECIFIC PTS SYSTEM EIIC COMPONENT"/>
    <property type="match status" value="1"/>
</dbReference>
<dbReference type="AlphaFoldDB" id="A0A537IXR8"/>
<dbReference type="GO" id="GO:0009401">
    <property type="term" value="P:phosphoenolpyruvate-dependent sugar phosphotransferase system"/>
    <property type="evidence" value="ECO:0007669"/>
    <property type="project" value="UniProtKB-KW"/>
</dbReference>
<proteinExistence type="inferred from homology"/>
<comment type="similarity">
    <text evidence="11">Belongs to the UlaA family.</text>
</comment>
<evidence type="ECO:0000256" key="13">
    <source>
        <dbReference type="ARBA" id="ARBA00042859"/>
    </source>
</evidence>
<keyword evidence="7 14" id="KW-0812">Transmembrane</keyword>
<dbReference type="Pfam" id="PF03611">
    <property type="entry name" value="EIIC-GAT"/>
    <property type="match status" value="1"/>
</dbReference>
<evidence type="ECO:0000256" key="6">
    <source>
        <dbReference type="ARBA" id="ARBA00022683"/>
    </source>
</evidence>
<keyword evidence="5" id="KW-0762">Sugar transport</keyword>
<gene>
    <name evidence="15" type="ORF">E6H05_04825</name>
</gene>
<feature type="transmembrane region" description="Helical" evidence="14">
    <location>
        <begin position="404"/>
        <end position="426"/>
    </location>
</feature>
<keyword evidence="4" id="KW-1003">Cell membrane</keyword>
<evidence type="ECO:0000256" key="11">
    <source>
        <dbReference type="ARBA" id="ARBA00038218"/>
    </source>
</evidence>
<evidence type="ECO:0000313" key="16">
    <source>
        <dbReference type="Proteomes" id="UP000318834"/>
    </source>
</evidence>
<sequence>MDVLLAIVKFLVDEIFSKPFYLVGLMTAVGLIALRRPWSQVIGGTVKATMGFLILVVGAVTVINALEPLGKLLLGATGARGVVPTNEAIVALAQSRYGSLTAWLMFVGFLASLAIARMTNLHYVFLTGHHIFYMATMLAVILVTVGMAGAGAVIVGAFLLGTVMVIMPAFAHPWMKAVTGGEKVAMGHFGSLGYIAGGLAGQIVTRVAGKKGKSSEEIEFPTGLRFLREPMVGTAVAMLIVYLIFAIWYAGRSDVGLAGAVRALGLSAGTTWASYLMTQLLNALNFGVGVAVILLGVRTIIGEIVPAFAGIAERVVPGALPALDCPVSFPYAPNAVLIGFLTSVLGGLVSLLLIAWGLGKAWVLALILPGMVPHFFTGGTAGVFGNATGGRWGAAWGGFVNGILITFLPAFLLKVLGALGFANTTFGDADFGWYGIVVGNIAQVKGAAGAIGVVLAAIVLIVFASWFQKNYVEKGWMPGKAAGRAAKK</sequence>
<feature type="transmembrane region" description="Helical" evidence="14">
    <location>
        <begin position="361"/>
        <end position="384"/>
    </location>
</feature>
<evidence type="ECO:0000256" key="9">
    <source>
        <dbReference type="ARBA" id="ARBA00023136"/>
    </source>
</evidence>
<dbReference type="NCBIfam" id="NF006920">
    <property type="entry name" value="PRK09410.1-2"/>
    <property type="match status" value="1"/>
</dbReference>
<feature type="transmembrane region" description="Helical" evidence="14">
    <location>
        <begin position="447"/>
        <end position="467"/>
    </location>
</feature>
<keyword evidence="8 14" id="KW-1133">Transmembrane helix</keyword>
<evidence type="ECO:0000256" key="2">
    <source>
        <dbReference type="ARBA" id="ARBA00011738"/>
    </source>
</evidence>
<dbReference type="GO" id="GO:0005886">
    <property type="term" value="C:plasma membrane"/>
    <property type="evidence" value="ECO:0007669"/>
    <property type="project" value="UniProtKB-SubCell"/>
</dbReference>
<feature type="transmembrane region" description="Helical" evidence="14">
    <location>
        <begin position="46"/>
        <end position="66"/>
    </location>
</feature>
<comment type="function">
    <text evidence="10">The phosphoenolpyruvate-dependent sugar phosphotransferase system (sugar PTS), a major carbohydrate active transport system, catalyzes the phosphorylation of incoming sugar substrates concomitantly with their translocation across the cell membrane. The enzyme II UlaABC PTS system is involved in ascorbate transport.</text>
</comment>
<comment type="subcellular location">
    <subcellularLocation>
        <location evidence="1">Cell membrane</location>
        <topology evidence="1">Multi-pass membrane protein</topology>
    </subcellularLocation>
</comment>
<organism evidence="15 16">
    <name type="scientific">Candidatus Segetimicrobium genomatis</name>
    <dbReference type="NCBI Taxonomy" id="2569760"/>
    <lineage>
        <taxon>Bacteria</taxon>
        <taxon>Bacillati</taxon>
        <taxon>Candidatus Sysuimicrobiota</taxon>
        <taxon>Candidatus Sysuimicrobiia</taxon>
        <taxon>Candidatus Sysuimicrobiales</taxon>
        <taxon>Candidatus Segetimicrobiaceae</taxon>
        <taxon>Candidatus Segetimicrobium</taxon>
    </lineage>
</organism>
<feature type="transmembrane region" description="Helical" evidence="14">
    <location>
        <begin position="191"/>
        <end position="209"/>
    </location>
</feature>
<feature type="transmembrane region" description="Helical" evidence="14">
    <location>
        <begin position="230"/>
        <end position="251"/>
    </location>
</feature>
<evidence type="ECO:0000256" key="14">
    <source>
        <dbReference type="SAM" id="Phobius"/>
    </source>
</evidence>
<feature type="transmembrane region" description="Helical" evidence="14">
    <location>
        <begin position="102"/>
        <end position="126"/>
    </location>
</feature>
<evidence type="ECO:0000313" key="15">
    <source>
        <dbReference type="EMBL" id="TMI76047.1"/>
    </source>
</evidence>
<keyword evidence="9 14" id="KW-0472">Membrane</keyword>
<accession>A0A537IXR8</accession>
<evidence type="ECO:0000256" key="5">
    <source>
        <dbReference type="ARBA" id="ARBA00022597"/>
    </source>
</evidence>
<feature type="transmembrane region" description="Helical" evidence="14">
    <location>
        <begin position="331"/>
        <end position="354"/>
    </location>
</feature>
<feature type="transmembrane region" description="Helical" evidence="14">
    <location>
        <begin position="15"/>
        <end position="34"/>
    </location>
</feature>
<keyword evidence="6" id="KW-0598">Phosphotransferase system</keyword>
<feature type="transmembrane region" description="Helical" evidence="14">
    <location>
        <begin position="288"/>
        <end position="311"/>
    </location>
</feature>
<protein>
    <recommendedName>
        <fullName evidence="12">Ascorbate-specific PTS system EIIC component</fullName>
    </recommendedName>
    <alternativeName>
        <fullName evidence="13">Ascorbate-specific permease IIC component UlaA</fullName>
    </alternativeName>
</protein>
<dbReference type="InterPro" id="IPR051562">
    <property type="entry name" value="Ascorbate-PTS_EIIC"/>
</dbReference>
<dbReference type="InterPro" id="IPR004703">
    <property type="entry name" value="PTS_sugar-sp_permease"/>
</dbReference>
<evidence type="ECO:0000256" key="10">
    <source>
        <dbReference type="ARBA" id="ARBA00037387"/>
    </source>
</evidence>
<evidence type="ECO:0000256" key="7">
    <source>
        <dbReference type="ARBA" id="ARBA00022692"/>
    </source>
</evidence>
<keyword evidence="3" id="KW-0813">Transport</keyword>